<gene>
    <name evidence="1" type="ORF">S01H1_70225</name>
</gene>
<feature type="non-terminal residue" evidence="1">
    <location>
        <position position="1"/>
    </location>
</feature>
<reference evidence="1" key="1">
    <citation type="journal article" date="2014" name="Front. Microbiol.">
        <title>High frequency of phylogenetically diverse reductive dehalogenase-homologous genes in deep subseafloor sedimentary metagenomes.</title>
        <authorList>
            <person name="Kawai M."/>
            <person name="Futagami T."/>
            <person name="Toyoda A."/>
            <person name="Takaki Y."/>
            <person name="Nishi S."/>
            <person name="Hori S."/>
            <person name="Arai W."/>
            <person name="Tsubouchi T."/>
            <person name="Morono Y."/>
            <person name="Uchiyama I."/>
            <person name="Ito T."/>
            <person name="Fujiyama A."/>
            <person name="Inagaki F."/>
            <person name="Takami H."/>
        </authorList>
    </citation>
    <scope>NUCLEOTIDE SEQUENCE</scope>
    <source>
        <strain evidence="1">Expedition CK06-06</strain>
    </source>
</reference>
<proteinExistence type="predicted"/>
<accession>X0Y4Q0</accession>
<name>X0Y4Q0_9ZZZZ</name>
<dbReference type="AlphaFoldDB" id="X0Y4Q0"/>
<sequence>WILKDAVTKIGIRSSREIAETQPTGSEYITYSGTAYFTVTYTAVPAVDITSIQYIETDGASIYWSLVQDHDDAGCSKRGVCYNKIGNPTVSDDKIEFDDGPYGSPSNYITQLTGLDSNTKYYVKAYGLNLTGYGYSDEEEFTTDALPAEITTQAVSNITHDYGLGNGTIVAGENITERGFEVRLDYGEYKDSQDGSLGGYVFHSVAGFDGTVTWDLVWEWNGILTKTITEENGFEAGAYTGDLAKQ</sequence>
<dbReference type="EMBL" id="BARS01046685">
    <property type="protein sequence ID" value="GAG31821.1"/>
    <property type="molecule type" value="Genomic_DNA"/>
</dbReference>
<protein>
    <recommendedName>
        <fullName evidence="2">Fibronectin type-III domain-containing protein</fullName>
    </recommendedName>
</protein>
<evidence type="ECO:0008006" key="2">
    <source>
        <dbReference type="Google" id="ProtNLM"/>
    </source>
</evidence>
<comment type="caution">
    <text evidence="1">The sequence shown here is derived from an EMBL/GenBank/DDBJ whole genome shotgun (WGS) entry which is preliminary data.</text>
</comment>
<evidence type="ECO:0000313" key="1">
    <source>
        <dbReference type="EMBL" id="GAG31821.1"/>
    </source>
</evidence>
<organism evidence="1">
    <name type="scientific">marine sediment metagenome</name>
    <dbReference type="NCBI Taxonomy" id="412755"/>
    <lineage>
        <taxon>unclassified sequences</taxon>
        <taxon>metagenomes</taxon>
        <taxon>ecological metagenomes</taxon>
    </lineage>
</organism>
<feature type="non-terminal residue" evidence="1">
    <location>
        <position position="246"/>
    </location>
</feature>